<comment type="function">
    <text evidence="1">Component of the type II secretion system inner membrane complex required for the energy-dependent secretion of extracellular factors such as proteases and toxins from the periplasm.</text>
</comment>
<organism evidence="14 15">
    <name type="scientific">Niabella pedocola</name>
    <dbReference type="NCBI Taxonomy" id="1752077"/>
    <lineage>
        <taxon>Bacteria</taxon>
        <taxon>Pseudomonadati</taxon>
        <taxon>Bacteroidota</taxon>
        <taxon>Chitinophagia</taxon>
        <taxon>Chitinophagales</taxon>
        <taxon>Chitinophagaceae</taxon>
        <taxon>Niabella</taxon>
    </lineage>
</organism>
<feature type="transmembrane region" description="Helical" evidence="12">
    <location>
        <begin position="151"/>
        <end position="177"/>
    </location>
</feature>
<feature type="transmembrane region" description="Helical" evidence="12">
    <location>
        <begin position="357"/>
        <end position="379"/>
    </location>
</feature>
<evidence type="ECO:0000256" key="3">
    <source>
        <dbReference type="ARBA" id="ARBA00005745"/>
    </source>
</evidence>
<evidence type="ECO:0000256" key="11">
    <source>
        <dbReference type="SAM" id="MobiDB-lite"/>
    </source>
</evidence>
<dbReference type="PANTHER" id="PTHR30012">
    <property type="entry name" value="GENERAL SECRETION PATHWAY PROTEIN"/>
    <property type="match status" value="1"/>
</dbReference>
<reference evidence="14 15" key="1">
    <citation type="submission" date="2021-11" db="EMBL/GenBank/DDBJ databases">
        <title>Genomic of Niabella pedocola.</title>
        <authorList>
            <person name="Wu T."/>
        </authorList>
    </citation>
    <scope>NUCLEOTIDE SEQUENCE [LARGE SCALE GENOMIC DNA]</scope>
    <source>
        <strain evidence="14 15">JCM 31011</strain>
    </source>
</reference>
<dbReference type="PRINTS" id="PR00812">
    <property type="entry name" value="BCTERIALGSPF"/>
</dbReference>
<evidence type="ECO:0000256" key="10">
    <source>
        <dbReference type="RuleBase" id="RU003923"/>
    </source>
</evidence>
<evidence type="ECO:0000256" key="12">
    <source>
        <dbReference type="SAM" id="Phobius"/>
    </source>
</evidence>
<evidence type="ECO:0000256" key="2">
    <source>
        <dbReference type="ARBA" id="ARBA00004651"/>
    </source>
</evidence>
<comment type="subcellular location">
    <subcellularLocation>
        <location evidence="2 10">Cell membrane</location>
        <topology evidence="2 10">Multi-pass membrane protein</topology>
    </subcellularLocation>
</comment>
<dbReference type="InterPro" id="IPR001992">
    <property type="entry name" value="T2SS_GspF/T4SS_PilC_CS"/>
</dbReference>
<dbReference type="InterPro" id="IPR042094">
    <property type="entry name" value="T2SS_GspF_sf"/>
</dbReference>
<evidence type="ECO:0000313" key="14">
    <source>
        <dbReference type="EMBL" id="MCD2424446.1"/>
    </source>
</evidence>
<evidence type="ECO:0000256" key="8">
    <source>
        <dbReference type="ARBA" id="ARBA00023136"/>
    </source>
</evidence>
<dbReference type="PROSITE" id="PS00874">
    <property type="entry name" value="T2SP_F"/>
    <property type="match status" value="1"/>
</dbReference>
<evidence type="ECO:0000256" key="6">
    <source>
        <dbReference type="ARBA" id="ARBA00022692"/>
    </source>
</evidence>
<feature type="region of interest" description="Disordered" evidence="11">
    <location>
        <begin position="1"/>
        <end position="21"/>
    </location>
</feature>
<dbReference type="Proteomes" id="UP001199816">
    <property type="component" value="Unassembled WGS sequence"/>
</dbReference>
<feature type="domain" description="Type II secretion system protein GspF" evidence="13">
    <location>
        <begin position="56"/>
        <end position="178"/>
    </location>
</feature>
<keyword evidence="5" id="KW-1003">Cell membrane</keyword>
<name>A0ABS8PX18_9BACT</name>
<keyword evidence="15" id="KW-1185">Reference proteome</keyword>
<comment type="similarity">
    <text evidence="3 10">Belongs to the GSP F family.</text>
</comment>
<evidence type="ECO:0000256" key="9">
    <source>
        <dbReference type="ARBA" id="ARBA00030750"/>
    </source>
</evidence>
<dbReference type="Gene3D" id="1.20.81.30">
    <property type="entry name" value="Type II secretion system (T2SS), domain F"/>
    <property type="match status" value="2"/>
</dbReference>
<gene>
    <name evidence="14" type="ORF">LQ567_16825</name>
</gene>
<keyword evidence="7 12" id="KW-1133">Transmembrane helix</keyword>
<keyword evidence="6 10" id="KW-0812">Transmembrane</keyword>
<feature type="transmembrane region" description="Helical" evidence="12">
    <location>
        <begin position="204"/>
        <end position="225"/>
    </location>
</feature>
<dbReference type="InterPro" id="IPR003004">
    <property type="entry name" value="GspF/PilC"/>
</dbReference>
<evidence type="ECO:0000256" key="5">
    <source>
        <dbReference type="ARBA" id="ARBA00022475"/>
    </source>
</evidence>
<evidence type="ECO:0000259" key="13">
    <source>
        <dbReference type="Pfam" id="PF00482"/>
    </source>
</evidence>
<keyword evidence="8 12" id="KW-0472">Membrane</keyword>
<dbReference type="EMBL" id="JAJNEC010000005">
    <property type="protein sequence ID" value="MCD2424446.1"/>
    <property type="molecule type" value="Genomic_DNA"/>
</dbReference>
<evidence type="ECO:0000256" key="1">
    <source>
        <dbReference type="ARBA" id="ARBA00002684"/>
    </source>
</evidence>
<evidence type="ECO:0000256" key="7">
    <source>
        <dbReference type="ARBA" id="ARBA00022989"/>
    </source>
</evidence>
<dbReference type="InterPro" id="IPR018076">
    <property type="entry name" value="T2SS_GspF_dom"/>
</dbReference>
<proteinExistence type="inferred from homology"/>
<dbReference type="Pfam" id="PF00482">
    <property type="entry name" value="T2SSF"/>
    <property type="match status" value="2"/>
</dbReference>
<protein>
    <recommendedName>
        <fullName evidence="9">General secretion pathway protein F</fullName>
    </recommendedName>
</protein>
<comment type="caution">
    <text evidence="14">The sequence shown here is derived from an EMBL/GenBank/DDBJ whole genome shotgun (WGS) entry which is preliminary data.</text>
</comment>
<sequence length="389" mass="44222">MHQPIDIHTLKKQSSKEQQTAANKETTSFMKQLEGLLTREFSLFGKPFSDKIKESFYLELGSLMDAGLDIRTALQLIRDEQTKKAPRAILTTVLEKVVNGSSLSAAMRENKNFTPYEYFTVEIGEETGKLNTVLQQLSVYYKAKIKQRRQIIGALTYPLIVLSVAFCSVFFMMNYVVPMFADVFQRFGGNLPFLTRQVLNASNFMQAAAGKLFLLLLAVIVFMSINRNKPWYKKYKDLLLQRTPVVKNIVSKIYLARFASTMQLLLGARVPLVQALSLSKQVMGFYPLEHALDQMEQDILKGLPLHESMSTKKIFPSKMTALVKVGEEVNELELFFKNLSDRYSEDLDYQTTQLSKFIEPVIIIVLGLVVGVVLIAMYLPMFNMGNTIQ</sequence>
<accession>A0ABS8PX18</accession>
<feature type="domain" description="Type II secretion system protein GspF" evidence="13">
    <location>
        <begin position="258"/>
        <end position="380"/>
    </location>
</feature>
<keyword evidence="4 10" id="KW-0813">Transport</keyword>
<evidence type="ECO:0000313" key="15">
    <source>
        <dbReference type="Proteomes" id="UP001199816"/>
    </source>
</evidence>
<evidence type="ECO:0000256" key="4">
    <source>
        <dbReference type="ARBA" id="ARBA00022448"/>
    </source>
</evidence>
<dbReference type="RefSeq" id="WP_231006337.1">
    <property type="nucleotide sequence ID" value="NZ_JAJNEC010000005.1"/>
</dbReference>
<dbReference type="PANTHER" id="PTHR30012:SF0">
    <property type="entry name" value="TYPE II SECRETION SYSTEM PROTEIN F-RELATED"/>
    <property type="match status" value="1"/>
</dbReference>